<evidence type="ECO:0000313" key="1">
    <source>
        <dbReference type="EMBL" id="KFD51725.1"/>
    </source>
</evidence>
<keyword evidence="3" id="KW-1185">Reference proteome</keyword>
<proteinExistence type="predicted"/>
<sequence>MPLRSMNNHKLVQILFELTKFTILFFANLVNGGEYGIEFMLTTTPTLLRRIRQKCHSNGISEKEAATRMENSTHGEIPIMASTLRGPITSKKRSSNGISEKELSVKDRESETALISKRVGISIDEEIANATSGSTKAIHSDISTDKGVDPANNSLEFFEEDVCFLGQSCQNKQAEPADRYQFEQSLTAQEMETFELFSATMGSISTLQSDDTEQSQ</sequence>
<dbReference type="EMBL" id="KL363236">
    <property type="protein sequence ID" value="KFD51725.1"/>
    <property type="molecule type" value="Genomic_DNA"/>
</dbReference>
<evidence type="ECO:0000313" key="3">
    <source>
        <dbReference type="Proteomes" id="UP000030764"/>
    </source>
</evidence>
<accession>A0A085NCB0</accession>
<evidence type="ECO:0000313" key="2">
    <source>
        <dbReference type="EMBL" id="KFD67106.1"/>
    </source>
</evidence>
<dbReference type="Proteomes" id="UP000030758">
    <property type="component" value="Unassembled WGS sequence"/>
</dbReference>
<name>A0A085NCB0_9BILA</name>
<protein>
    <submittedName>
        <fullName evidence="2">Uncharacterized protein</fullName>
    </submittedName>
</protein>
<organism evidence="2">
    <name type="scientific">Trichuris suis</name>
    <name type="common">pig whipworm</name>
    <dbReference type="NCBI Taxonomy" id="68888"/>
    <lineage>
        <taxon>Eukaryota</taxon>
        <taxon>Metazoa</taxon>
        <taxon>Ecdysozoa</taxon>
        <taxon>Nematoda</taxon>
        <taxon>Enoplea</taxon>
        <taxon>Dorylaimia</taxon>
        <taxon>Trichinellida</taxon>
        <taxon>Trichuridae</taxon>
        <taxon>Trichuris</taxon>
    </lineage>
</organism>
<reference evidence="2 3" key="1">
    <citation type="journal article" date="2014" name="Nat. Genet.">
        <title>Genome and transcriptome of the porcine whipworm Trichuris suis.</title>
        <authorList>
            <person name="Jex A.R."/>
            <person name="Nejsum P."/>
            <person name="Schwarz E.M."/>
            <person name="Hu L."/>
            <person name="Young N.D."/>
            <person name="Hall R.S."/>
            <person name="Korhonen P.K."/>
            <person name="Liao S."/>
            <person name="Thamsborg S."/>
            <person name="Xia J."/>
            <person name="Xu P."/>
            <person name="Wang S."/>
            <person name="Scheerlinck J.P."/>
            <person name="Hofmann A."/>
            <person name="Sternberg P.W."/>
            <person name="Wang J."/>
            <person name="Gasser R.B."/>
        </authorList>
    </citation>
    <scope>NUCLEOTIDE SEQUENCE [LARGE SCALE GENOMIC DNA]</scope>
    <source>
        <strain evidence="2">DCEP-RM93F</strain>
        <strain evidence="1">DCEP-RM93M</strain>
    </source>
</reference>
<dbReference type="EMBL" id="KL367518">
    <property type="protein sequence ID" value="KFD67106.1"/>
    <property type="molecule type" value="Genomic_DNA"/>
</dbReference>
<feature type="non-terminal residue" evidence="2">
    <location>
        <position position="216"/>
    </location>
</feature>
<dbReference type="Proteomes" id="UP000030764">
    <property type="component" value="Unassembled WGS sequence"/>
</dbReference>
<gene>
    <name evidence="1" type="ORF">M513_07422</name>
    <name evidence="2" type="ORF">M514_07422</name>
</gene>
<dbReference type="AlphaFoldDB" id="A0A085NCB0"/>